<dbReference type="RefSeq" id="WP_009110831.1">
    <property type="nucleotide sequence ID" value="NZ_CP034036.1"/>
</dbReference>
<gene>
    <name evidence="1" type="ORF">EH206_00230</name>
</gene>
<accession>A0ABX5UU56</accession>
<organism evidence="1 2">
    <name type="scientific">Brenneria nigrifluens DSM 30175 = ATCC 13028</name>
    <dbReference type="NCBI Taxonomy" id="1121120"/>
    <lineage>
        <taxon>Bacteria</taxon>
        <taxon>Pseudomonadati</taxon>
        <taxon>Pseudomonadota</taxon>
        <taxon>Gammaproteobacteria</taxon>
        <taxon>Enterobacterales</taxon>
        <taxon>Pectobacteriaceae</taxon>
        <taxon>Brenneria</taxon>
    </lineage>
</organism>
<sequence>MPQVIVTEKARQGINRCLAFLENNSAGYVINDVKNAIADSLDNLEKGLGTGFISDEEEEDDFLYEVIIPYGDSGYEYCYFIDALGRYIAVGFKHQKENDYY</sequence>
<name>A0ABX5UU56_9GAMM</name>
<proteinExistence type="predicted"/>
<keyword evidence="2" id="KW-1185">Reference proteome</keyword>
<dbReference type="EMBL" id="CP034036">
    <property type="protein sequence ID" value="QCR02783.1"/>
    <property type="molecule type" value="Genomic_DNA"/>
</dbReference>
<dbReference type="Proteomes" id="UP000303847">
    <property type="component" value="Chromosome"/>
</dbReference>
<reference evidence="1 2" key="1">
    <citation type="submission" date="2018-11" db="EMBL/GenBank/DDBJ databases">
        <title>Genome sequences of Brenneria nigrifluens and Brenneria rubrifaciens.</title>
        <authorList>
            <person name="Poret-Peterson A.T."/>
            <person name="McClean A.E."/>
            <person name="Kluepfel D.A."/>
        </authorList>
    </citation>
    <scope>NUCLEOTIDE SEQUENCE [LARGE SCALE GENOMIC DNA]</scope>
    <source>
        <strain evidence="1 2">ATCC 13028</strain>
    </source>
</reference>
<protein>
    <submittedName>
        <fullName evidence="1">Type II toxin-antitoxin system RelE/ParE family toxin</fullName>
    </submittedName>
</protein>
<evidence type="ECO:0000313" key="2">
    <source>
        <dbReference type="Proteomes" id="UP000303847"/>
    </source>
</evidence>
<evidence type="ECO:0000313" key="1">
    <source>
        <dbReference type="EMBL" id="QCR02783.1"/>
    </source>
</evidence>